<keyword evidence="2" id="KW-1185">Reference proteome</keyword>
<dbReference type="AlphaFoldDB" id="A0A3M7Q430"/>
<evidence type="ECO:0000313" key="2">
    <source>
        <dbReference type="Proteomes" id="UP000276133"/>
    </source>
</evidence>
<sequence>MKIYATGSQLNDKIFNFDFLLSRKNYFFKAPKPNFWAFSPMLKKIFSVFFNFIFSQHFYHNFLSSRLAYFKDFVKF</sequence>
<accession>A0A3M7Q430</accession>
<gene>
    <name evidence="1" type="ORF">BpHYR1_041762</name>
</gene>
<protein>
    <submittedName>
        <fullName evidence="1">Uncharacterized protein</fullName>
    </submittedName>
</protein>
<proteinExistence type="predicted"/>
<organism evidence="1 2">
    <name type="scientific">Brachionus plicatilis</name>
    <name type="common">Marine rotifer</name>
    <name type="synonym">Brachionus muelleri</name>
    <dbReference type="NCBI Taxonomy" id="10195"/>
    <lineage>
        <taxon>Eukaryota</taxon>
        <taxon>Metazoa</taxon>
        <taxon>Spiralia</taxon>
        <taxon>Gnathifera</taxon>
        <taxon>Rotifera</taxon>
        <taxon>Eurotatoria</taxon>
        <taxon>Monogononta</taxon>
        <taxon>Pseudotrocha</taxon>
        <taxon>Ploima</taxon>
        <taxon>Brachionidae</taxon>
        <taxon>Brachionus</taxon>
    </lineage>
</organism>
<reference evidence="1 2" key="1">
    <citation type="journal article" date="2018" name="Sci. Rep.">
        <title>Genomic signatures of local adaptation to the degree of environmental predictability in rotifers.</title>
        <authorList>
            <person name="Franch-Gras L."/>
            <person name="Hahn C."/>
            <person name="Garcia-Roger E.M."/>
            <person name="Carmona M.J."/>
            <person name="Serra M."/>
            <person name="Gomez A."/>
        </authorList>
    </citation>
    <scope>NUCLEOTIDE SEQUENCE [LARGE SCALE GENOMIC DNA]</scope>
    <source>
        <strain evidence="1">HYR1</strain>
    </source>
</reference>
<comment type="caution">
    <text evidence="1">The sequence shown here is derived from an EMBL/GenBank/DDBJ whole genome shotgun (WGS) entry which is preliminary data.</text>
</comment>
<name>A0A3M7Q430_BRAPC</name>
<dbReference type="Proteomes" id="UP000276133">
    <property type="component" value="Unassembled WGS sequence"/>
</dbReference>
<evidence type="ECO:0000313" key="1">
    <source>
        <dbReference type="EMBL" id="RNA05994.1"/>
    </source>
</evidence>
<dbReference type="EMBL" id="REGN01007532">
    <property type="protein sequence ID" value="RNA05994.1"/>
    <property type="molecule type" value="Genomic_DNA"/>
</dbReference>